<dbReference type="PANTHER" id="PTHR47272:SF2">
    <property type="entry name" value="PIGGYBAC TRANSPOSABLE ELEMENT-DERIVED PROTEIN 3-LIKE"/>
    <property type="match status" value="1"/>
</dbReference>
<feature type="non-terminal residue" evidence="3">
    <location>
        <position position="228"/>
    </location>
</feature>
<sequence>MRVVRWSDNKVISLIYTYGSAYPMKTCQRWDRSSTPAKKVTVDCPGIVQVYNTNMGGVDKMDSCLGLYRMFFRGKKWYLRIFFHIIDMAVINAWLLYRRDFAACANPNKVKCLSLYEFKSSVANSLRIQTNPLVRPPGRPATSLSTAEARRLHNMNRIDTRNTVLPQPEVVTDMVGHFPDVRKTRGICALKGCKGAVVFYCIKCKVHLCISNKRKLLCYISWGRFTFR</sequence>
<feature type="domain" description="PiggyBac transposable element-derived protein" evidence="2">
    <location>
        <begin position="3"/>
        <end position="94"/>
    </location>
</feature>
<evidence type="ECO:0000313" key="4">
    <source>
        <dbReference type="Proteomes" id="UP001497623"/>
    </source>
</evidence>
<dbReference type="AlphaFoldDB" id="A0AAV2SDQ0"/>
<dbReference type="EMBL" id="CAXKWB010056812">
    <property type="protein sequence ID" value="CAL4178782.1"/>
    <property type="molecule type" value="Genomic_DNA"/>
</dbReference>
<evidence type="ECO:0000256" key="1">
    <source>
        <dbReference type="SAM" id="Phobius"/>
    </source>
</evidence>
<evidence type="ECO:0000313" key="3">
    <source>
        <dbReference type="EMBL" id="CAL4178782.1"/>
    </source>
</evidence>
<dbReference type="InterPro" id="IPR029526">
    <property type="entry name" value="PGBD"/>
</dbReference>
<proteinExistence type="predicted"/>
<organism evidence="3 4">
    <name type="scientific">Meganyctiphanes norvegica</name>
    <name type="common">Northern krill</name>
    <name type="synonym">Thysanopoda norvegica</name>
    <dbReference type="NCBI Taxonomy" id="48144"/>
    <lineage>
        <taxon>Eukaryota</taxon>
        <taxon>Metazoa</taxon>
        <taxon>Ecdysozoa</taxon>
        <taxon>Arthropoda</taxon>
        <taxon>Crustacea</taxon>
        <taxon>Multicrustacea</taxon>
        <taxon>Malacostraca</taxon>
        <taxon>Eumalacostraca</taxon>
        <taxon>Eucarida</taxon>
        <taxon>Euphausiacea</taxon>
        <taxon>Euphausiidae</taxon>
        <taxon>Meganyctiphanes</taxon>
    </lineage>
</organism>
<keyword evidence="1" id="KW-0812">Transmembrane</keyword>
<comment type="caution">
    <text evidence="3">The sequence shown here is derived from an EMBL/GenBank/DDBJ whole genome shotgun (WGS) entry which is preliminary data.</text>
</comment>
<protein>
    <recommendedName>
        <fullName evidence="2">PiggyBac transposable element-derived protein domain-containing protein</fullName>
    </recommendedName>
</protein>
<keyword evidence="1" id="KW-1133">Transmembrane helix</keyword>
<keyword evidence="1" id="KW-0472">Membrane</keyword>
<evidence type="ECO:0000259" key="2">
    <source>
        <dbReference type="Pfam" id="PF13843"/>
    </source>
</evidence>
<accession>A0AAV2SDQ0</accession>
<dbReference type="Pfam" id="PF13843">
    <property type="entry name" value="DDE_Tnp_1_7"/>
    <property type="match status" value="1"/>
</dbReference>
<reference evidence="3 4" key="1">
    <citation type="submission" date="2024-05" db="EMBL/GenBank/DDBJ databases">
        <authorList>
            <person name="Wallberg A."/>
        </authorList>
    </citation>
    <scope>NUCLEOTIDE SEQUENCE [LARGE SCALE GENOMIC DNA]</scope>
</reference>
<dbReference type="Proteomes" id="UP001497623">
    <property type="component" value="Unassembled WGS sequence"/>
</dbReference>
<keyword evidence="4" id="KW-1185">Reference proteome</keyword>
<dbReference type="PANTHER" id="PTHR47272">
    <property type="entry name" value="DDE_TNP_1_7 DOMAIN-CONTAINING PROTEIN"/>
    <property type="match status" value="1"/>
</dbReference>
<name>A0AAV2SDQ0_MEGNR</name>
<gene>
    <name evidence="3" type="ORF">MNOR_LOCUS35066</name>
</gene>
<feature type="transmembrane region" description="Helical" evidence="1">
    <location>
        <begin position="77"/>
        <end position="97"/>
    </location>
</feature>